<dbReference type="PANTHER" id="PTHR37036:SF2">
    <property type="entry name" value="DUF1861 FAMILY PROTEIN"/>
    <property type="match status" value="1"/>
</dbReference>
<dbReference type="Pfam" id="PF08950">
    <property type="entry name" value="DUF1861"/>
    <property type="match status" value="1"/>
</dbReference>
<accession>A0A1B2DZV7</accession>
<reference evidence="1" key="1">
    <citation type="submission" date="2016-08" db="EMBL/GenBank/DDBJ databases">
        <title>Complete Genome Seqeunce of Paenibacillus sp. nov. IHBB 9852 from high altitute lake of Indian trans-Himalayas.</title>
        <authorList>
            <person name="Kiran S."/>
            <person name="Swarnkar M.K."/>
            <person name="Rana A."/>
            <person name="Tewari R."/>
            <person name="Gulati A."/>
        </authorList>
    </citation>
    <scope>NUCLEOTIDE SEQUENCE [LARGE SCALE GENOMIC DNA]</scope>
    <source>
        <strain evidence="1">IHBB 9852</strain>
    </source>
</reference>
<protein>
    <recommendedName>
        <fullName evidence="2">DUF1861 domain-containing protein</fullName>
    </recommendedName>
</protein>
<dbReference type="EMBL" id="CP016809">
    <property type="protein sequence ID" value="ANY73219.1"/>
    <property type="molecule type" value="Genomic_DNA"/>
</dbReference>
<dbReference type="AlphaFoldDB" id="A0A1B2DZV7"/>
<dbReference type="SUPFAM" id="SSF75005">
    <property type="entry name" value="Arabinanase/levansucrase/invertase"/>
    <property type="match status" value="1"/>
</dbReference>
<name>A0A1B2DZV7_9BACL</name>
<evidence type="ECO:0000313" key="1">
    <source>
        <dbReference type="EMBL" id="ANY73219.1"/>
    </source>
</evidence>
<organism evidence="1">
    <name type="scientific">Paenibacillus ihbetae</name>
    <dbReference type="NCBI Taxonomy" id="1870820"/>
    <lineage>
        <taxon>Bacteria</taxon>
        <taxon>Bacillati</taxon>
        <taxon>Bacillota</taxon>
        <taxon>Bacilli</taxon>
        <taxon>Bacillales</taxon>
        <taxon>Paenibacillaceae</taxon>
        <taxon>Paenibacillus</taxon>
    </lineage>
</organism>
<dbReference type="InterPro" id="IPR023296">
    <property type="entry name" value="Glyco_hydro_beta-prop_sf"/>
</dbReference>
<dbReference type="PANTHER" id="PTHR37036">
    <property type="match status" value="1"/>
</dbReference>
<dbReference type="Gene3D" id="2.115.10.20">
    <property type="entry name" value="Glycosyl hydrolase domain, family 43"/>
    <property type="match status" value="1"/>
</dbReference>
<dbReference type="KEGG" id="pib:BBD41_11835"/>
<sequence>MTMNRSTIKTCEILLREYQNKPRAVNNPVKLSFTGVGGKDVYNITAPFTLGGKTILAGRVESRDSERSEIRFFTERPDSSWAPLSGAPVFTLQDPFFTFIQGELILGGVEVFPHPHKADAPLWRTVLYKGKTLHELTPFFTGPDAMKDLRIAELPGGEIAVFTRPQGAKGGRGKIGYAVASSLRDLTIELVNEAPLLADQFIDAEWGGANELHLLKNGRIGVLGHVACFDDAGDRHYYPMVFALDPATGEHSDMALIAVRADFLPGEAKRPDLADVVFSGGLMRKPDGTADLYAGISDAEAQRITMPDPFLRFES</sequence>
<dbReference type="RefSeq" id="WP_099477721.1">
    <property type="nucleotide sequence ID" value="NZ_CP016809.1"/>
</dbReference>
<gene>
    <name evidence="1" type="ORF">BBD41_11835</name>
</gene>
<dbReference type="InterPro" id="IPR015045">
    <property type="entry name" value="MPT-1-like_LmxM"/>
</dbReference>
<evidence type="ECO:0008006" key="2">
    <source>
        <dbReference type="Google" id="ProtNLM"/>
    </source>
</evidence>
<proteinExistence type="predicted"/>